<dbReference type="SUPFAM" id="SSF53383">
    <property type="entry name" value="PLP-dependent transferases"/>
    <property type="match status" value="1"/>
</dbReference>
<comment type="cofactor">
    <cofactor evidence="1">
        <name>pyridoxal 5'-phosphate</name>
        <dbReference type="ChEBI" id="CHEBI:597326"/>
    </cofactor>
</comment>
<feature type="signal peptide" evidence="3">
    <location>
        <begin position="1"/>
        <end position="37"/>
    </location>
</feature>
<dbReference type="PANTHER" id="PTHR32328:SF0">
    <property type="entry name" value="L-SERYL-TRNA(SEC) SELENIUM TRANSFERASE"/>
    <property type="match status" value="1"/>
</dbReference>
<dbReference type="Gene3D" id="3.40.640.10">
    <property type="entry name" value="Type I PLP-dependent aspartate aminotransferase-like (Major domain)"/>
    <property type="match status" value="1"/>
</dbReference>
<proteinExistence type="predicted"/>
<evidence type="ECO:0000313" key="4">
    <source>
        <dbReference type="EMBL" id="MFC5864121.1"/>
    </source>
</evidence>
<dbReference type="InterPro" id="IPR006311">
    <property type="entry name" value="TAT_signal"/>
</dbReference>
<evidence type="ECO:0000313" key="5">
    <source>
        <dbReference type="Proteomes" id="UP001596091"/>
    </source>
</evidence>
<keyword evidence="4" id="KW-0808">Transferase</keyword>
<keyword evidence="2" id="KW-0663">Pyridoxal phosphate</keyword>
<reference evidence="5" key="1">
    <citation type="journal article" date="2019" name="Int. J. Syst. Evol. Microbiol.">
        <title>The Global Catalogue of Microorganisms (GCM) 10K type strain sequencing project: providing services to taxonomists for standard genome sequencing and annotation.</title>
        <authorList>
            <consortium name="The Broad Institute Genomics Platform"/>
            <consortium name="The Broad Institute Genome Sequencing Center for Infectious Disease"/>
            <person name="Wu L."/>
            <person name="Ma J."/>
        </authorList>
    </citation>
    <scope>NUCLEOTIDE SEQUENCE [LARGE SCALE GENOMIC DNA]</scope>
    <source>
        <strain evidence="5">JCM 4087</strain>
    </source>
</reference>
<dbReference type="InterPro" id="IPR015421">
    <property type="entry name" value="PyrdxlP-dep_Trfase_major"/>
</dbReference>
<gene>
    <name evidence="4" type="ORF">ACFPT7_17575</name>
</gene>
<accession>A0ABW1EJV3</accession>
<keyword evidence="3" id="KW-0732">Signal</keyword>
<comment type="caution">
    <text evidence="4">The sequence shown here is derived from an EMBL/GenBank/DDBJ whole genome shotgun (WGS) entry which is preliminary data.</text>
</comment>
<feature type="chain" id="PRO_5047265057" evidence="3">
    <location>
        <begin position="38"/>
        <end position="536"/>
    </location>
</feature>
<organism evidence="4 5">
    <name type="scientific">Acidicapsa dinghuensis</name>
    <dbReference type="NCBI Taxonomy" id="2218256"/>
    <lineage>
        <taxon>Bacteria</taxon>
        <taxon>Pseudomonadati</taxon>
        <taxon>Acidobacteriota</taxon>
        <taxon>Terriglobia</taxon>
        <taxon>Terriglobales</taxon>
        <taxon>Acidobacteriaceae</taxon>
        <taxon>Acidicapsa</taxon>
    </lineage>
</organism>
<dbReference type="RefSeq" id="WP_263340818.1">
    <property type="nucleotide sequence ID" value="NZ_JAGSYH010000006.1"/>
</dbReference>
<evidence type="ECO:0000256" key="3">
    <source>
        <dbReference type="SAM" id="SignalP"/>
    </source>
</evidence>
<protein>
    <submittedName>
        <fullName evidence="4">PLP-dependent transferase</fullName>
    </submittedName>
</protein>
<dbReference type="Proteomes" id="UP001596091">
    <property type="component" value="Unassembled WGS sequence"/>
</dbReference>
<dbReference type="PANTHER" id="PTHR32328">
    <property type="entry name" value="L-SERYL-TRNA(SEC) SELENIUM TRANSFERASE"/>
    <property type="match status" value="1"/>
</dbReference>
<dbReference type="GO" id="GO:0016740">
    <property type="term" value="F:transferase activity"/>
    <property type="evidence" value="ECO:0007669"/>
    <property type="project" value="UniProtKB-KW"/>
</dbReference>
<evidence type="ECO:0000256" key="2">
    <source>
        <dbReference type="ARBA" id="ARBA00022898"/>
    </source>
</evidence>
<evidence type="ECO:0000256" key="1">
    <source>
        <dbReference type="ARBA" id="ARBA00001933"/>
    </source>
</evidence>
<keyword evidence="5" id="KW-1185">Reference proteome</keyword>
<dbReference type="EMBL" id="JBHSPH010000008">
    <property type="protein sequence ID" value="MFC5864121.1"/>
    <property type="molecule type" value="Genomic_DNA"/>
</dbReference>
<sequence>MSKIGARLWSRRQLLKSSGVISAVGAAATLAPGTASAAVNSAEGSGVLRHQGTDAHNLFTEIGVRPLLNARGTYTIISGSRSLPEVKQAMYDASFYFVHLDEMMDGIGKELGRLTGAEWGIATTGCEAAIALATVACIAGTNIEKCQALPYIEQKKEVIIPHHSRNPYDMGIRMTGAELVEVASEEELRSKISDRTAMIYILSSPAAEKGPLGIPNICSIAKEKGIPVFVDAAAEEPLSPNIHIQHGATLVGYSGGKCMRGPQSSGMLIGQKDLCQSAYYQAAPHHCYGRAYKCSKEEAMGLLAAVRQWYKRDHEAEQKMWLSWLQHIEGSVKGLPSVKTEYEQPEDLSNRAPTLKISWDANQLKITGTELVAKLDAGTPRILVLGGGGVRPNRMESSIGIMPYMMDPGEDKIVADAIYEGLTKPGHYESPVVPSGEPAELEGKWAVTIHYLRGKGEQQFTLSRSGNEITGKHDGEIYHADLKGMVHATQVELHSVMAVSGNVIPWTFKGEVQGNSMSGSVHMGEYGEAKWEATRV</sequence>
<dbReference type="InterPro" id="IPR015424">
    <property type="entry name" value="PyrdxlP-dep_Trfase"/>
</dbReference>
<dbReference type="PROSITE" id="PS51318">
    <property type="entry name" value="TAT"/>
    <property type="match status" value="1"/>
</dbReference>
<name>A0ABW1EJV3_9BACT</name>